<reference evidence="3" key="1">
    <citation type="submission" date="2005-09" db="EMBL/GenBank/DDBJ databases">
        <authorList>
            <person name="Mural R.J."/>
            <person name="Li P.W."/>
            <person name="Adams M.D."/>
            <person name="Amanatides P.G."/>
            <person name="Baden-Tillson H."/>
            <person name="Barnstead M."/>
            <person name="Chin S.H."/>
            <person name="Dew I."/>
            <person name="Evans C.A."/>
            <person name="Ferriera S."/>
            <person name="Flanigan M."/>
            <person name="Fosler C."/>
            <person name="Glodek A."/>
            <person name="Gu Z."/>
            <person name="Holt R.A."/>
            <person name="Jennings D."/>
            <person name="Kraft C.L."/>
            <person name="Lu F."/>
            <person name="Nguyen T."/>
            <person name="Nusskern D.R."/>
            <person name="Pfannkoch C.M."/>
            <person name="Sitter C."/>
            <person name="Sutton G.G."/>
            <person name="Venter J.C."/>
            <person name="Wang Z."/>
            <person name="Woodage T."/>
            <person name="Zheng X.H."/>
            <person name="Zhong F."/>
        </authorList>
    </citation>
    <scope>NUCLEOTIDE SEQUENCE [LARGE SCALE GENOMIC DNA]</scope>
    <source>
        <strain>BN</strain>
        <strain evidence="3">Sprague-Dawley</strain>
    </source>
</reference>
<name>A6JEM2_RAT</name>
<proteinExistence type="predicted"/>
<feature type="compositionally biased region" description="Polar residues" evidence="1">
    <location>
        <begin position="18"/>
        <end position="31"/>
    </location>
</feature>
<organism evidence="2 3">
    <name type="scientific">Rattus norvegicus</name>
    <name type="common">Rat</name>
    <dbReference type="NCBI Taxonomy" id="10116"/>
    <lineage>
        <taxon>Eukaryota</taxon>
        <taxon>Metazoa</taxon>
        <taxon>Chordata</taxon>
        <taxon>Craniata</taxon>
        <taxon>Vertebrata</taxon>
        <taxon>Euteleostomi</taxon>
        <taxon>Mammalia</taxon>
        <taxon>Eutheria</taxon>
        <taxon>Euarchontoglires</taxon>
        <taxon>Glires</taxon>
        <taxon>Rodentia</taxon>
        <taxon>Myomorpha</taxon>
        <taxon>Muroidea</taxon>
        <taxon>Muridae</taxon>
        <taxon>Murinae</taxon>
        <taxon>Rattus</taxon>
    </lineage>
</organism>
<evidence type="ECO:0000313" key="2">
    <source>
        <dbReference type="EMBL" id="EDL81766.1"/>
    </source>
</evidence>
<accession>A6JEM2</accession>
<dbReference type="AlphaFoldDB" id="A6JEM2"/>
<dbReference type="EMBL" id="CH473982">
    <property type="protein sequence ID" value="EDL81766.1"/>
    <property type="molecule type" value="Genomic_DNA"/>
</dbReference>
<dbReference type="Proteomes" id="UP000234681">
    <property type="component" value="Chromosome 6"/>
</dbReference>
<sequence>MALKEGGGFRLAPRWGSLPSSTKGKSSQQSD</sequence>
<feature type="region of interest" description="Disordered" evidence="1">
    <location>
        <begin position="1"/>
        <end position="31"/>
    </location>
</feature>
<evidence type="ECO:0000256" key="1">
    <source>
        <dbReference type="SAM" id="MobiDB-lite"/>
    </source>
</evidence>
<protein>
    <submittedName>
        <fullName evidence="2">RCG20622</fullName>
    </submittedName>
</protein>
<evidence type="ECO:0000313" key="3">
    <source>
        <dbReference type="Proteomes" id="UP000234681"/>
    </source>
</evidence>
<gene>
    <name evidence="2" type="ORF">rCG_20622</name>
</gene>